<comment type="caution">
    <text evidence="1">The sequence shown here is derived from an EMBL/GenBank/DDBJ whole genome shotgun (WGS) entry which is preliminary data.</text>
</comment>
<dbReference type="Proteomes" id="UP000004210">
    <property type="component" value="Unassembled WGS sequence"/>
</dbReference>
<organism evidence="1 2">
    <name type="scientific">Rhodanobacter fulvus Jip2</name>
    <dbReference type="NCBI Taxonomy" id="1163408"/>
    <lineage>
        <taxon>Bacteria</taxon>
        <taxon>Pseudomonadati</taxon>
        <taxon>Pseudomonadota</taxon>
        <taxon>Gammaproteobacteria</taxon>
        <taxon>Lysobacterales</taxon>
        <taxon>Rhodanobacteraceae</taxon>
        <taxon>Rhodanobacter</taxon>
    </lineage>
</organism>
<gene>
    <name evidence="1" type="ORF">UU9_13398</name>
</gene>
<proteinExistence type="predicted"/>
<dbReference type="AlphaFoldDB" id="I4VLM3"/>
<protein>
    <submittedName>
        <fullName evidence="1">Uncharacterized protein</fullName>
    </submittedName>
</protein>
<evidence type="ECO:0000313" key="2">
    <source>
        <dbReference type="Proteomes" id="UP000004210"/>
    </source>
</evidence>
<keyword evidence="2" id="KW-1185">Reference proteome</keyword>
<accession>I4VLM3</accession>
<evidence type="ECO:0000313" key="1">
    <source>
        <dbReference type="EMBL" id="EIL88114.1"/>
    </source>
</evidence>
<sequence>MKHMEFQIVFPETARILQFGAPNQYEATRRLIFKAFGVSTEDEFFDKVKAGHFPSRADQLVAGIEMQSSHGTLSLDSFIIGSGNRAETIPAPEQHLGKMLPPSATEAIRLAIDFYRNMAIELQTFSP</sequence>
<reference evidence="1 2" key="1">
    <citation type="journal article" date="2012" name="J. Bacteriol.">
        <title>Genome sequences for six rhodanobacter strains, isolated from soils and the terrestrial subsurface, with variable denitrification capabilities.</title>
        <authorList>
            <person name="Kostka J.E."/>
            <person name="Green S.J."/>
            <person name="Rishishwar L."/>
            <person name="Prakash O."/>
            <person name="Katz L.S."/>
            <person name="Marino-Ramirez L."/>
            <person name="Jordan I.K."/>
            <person name="Munk C."/>
            <person name="Ivanova N."/>
            <person name="Mikhailova N."/>
            <person name="Watson D.B."/>
            <person name="Brown S.D."/>
            <person name="Palumbo A.V."/>
            <person name="Brooks S.C."/>
        </authorList>
    </citation>
    <scope>NUCLEOTIDE SEQUENCE [LARGE SCALE GENOMIC DNA]</scope>
    <source>
        <strain evidence="2">Jip2T</strain>
    </source>
</reference>
<dbReference type="EMBL" id="AJXU01000059">
    <property type="protein sequence ID" value="EIL88114.1"/>
    <property type="molecule type" value="Genomic_DNA"/>
</dbReference>
<name>I4VLM3_9GAMM</name>